<dbReference type="EC" id="3.1.1.81" evidence="7"/>
<protein>
    <submittedName>
        <fullName evidence="7">N-acyl homoserine lactone hydrolase</fullName>
        <ecNumber evidence="7">3.1.1.81</ecNumber>
    </submittedName>
</protein>
<evidence type="ECO:0000256" key="5">
    <source>
        <dbReference type="ARBA" id="ARBA00022833"/>
    </source>
</evidence>
<evidence type="ECO:0000259" key="6">
    <source>
        <dbReference type="SMART" id="SM00849"/>
    </source>
</evidence>
<dbReference type="PANTHER" id="PTHR42978:SF7">
    <property type="entry name" value="METALLO-HYDROLASE RV2300C-RELATED"/>
    <property type="match status" value="1"/>
</dbReference>
<keyword evidence="8" id="KW-1185">Reference proteome</keyword>
<comment type="caution">
    <text evidence="7">The sequence shown here is derived from an EMBL/GenBank/DDBJ whole genome shotgun (WGS) entry which is preliminary data.</text>
</comment>
<dbReference type="InterPro" id="IPR051013">
    <property type="entry name" value="MBL_superfamily_lactonases"/>
</dbReference>
<dbReference type="Pfam" id="PF00753">
    <property type="entry name" value="Lactamase_B"/>
    <property type="match status" value="1"/>
</dbReference>
<dbReference type="RefSeq" id="WP_334485904.1">
    <property type="nucleotide sequence ID" value="NZ_JAZHRV010000001.1"/>
</dbReference>
<evidence type="ECO:0000256" key="3">
    <source>
        <dbReference type="ARBA" id="ARBA00022723"/>
    </source>
</evidence>
<reference evidence="7 8" key="1">
    <citation type="submission" date="2024-02" db="EMBL/GenBank/DDBJ databases">
        <title>Adaptive strategies in a cosmopolitan and abundant soil bacterium.</title>
        <authorList>
            <person name="Carini P."/>
        </authorList>
    </citation>
    <scope>NUCLEOTIDE SEQUENCE [LARGE SCALE GENOMIC DNA]</scope>
    <source>
        <strain evidence="7 8">AZCC 1608</strain>
    </source>
</reference>
<proteinExistence type="inferred from homology"/>
<keyword evidence="4 7" id="KW-0378">Hydrolase</keyword>
<evidence type="ECO:0000256" key="2">
    <source>
        <dbReference type="ARBA" id="ARBA00007749"/>
    </source>
</evidence>
<evidence type="ECO:0000256" key="1">
    <source>
        <dbReference type="ARBA" id="ARBA00001947"/>
    </source>
</evidence>
<dbReference type="GO" id="GO:0102007">
    <property type="term" value="F:acyl-L-homoserine-lactone lactonohydrolase activity"/>
    <property type="evidence" value="ECO:0007669"/>
    <property type="project" value="UniProtKB-EC"/>
</dbReference>
<dbReference type="InterPro" id="IPR001279">
    <property type="entry name" value="Metallo-B-lactamas"/>
</dbReference>
<dbReference type="InterPro" id="IPR036866">
    <property type="entry name" value="RibonucZ/Hydroxyglut_hydro"/>
</dbReference>
<keyword evidence="3" id="KW-0479">Metal-binding</keyword>
<gene>
    <name evidence="7" type="ORF">V1286_006213</name>
</gene>
<dbReference type="CDD" id="cd07729">
    <property type="entry name" value="AHL_lactonase_MBL-fold"/>
    <property type="match status" value="1"/>
</dbReference>
<comment type="cofactor">
    <cofactor evidence="1">
        <name>Zn(2+)</name>
        <dbReference type="ChEBI" id="CHEBI:29105"/>
    </cofactor>
</comment>
<dbReference type="SUPFAM" id="SSF56281">
    <property type="entry name" value="Metallo-hydrolase/oxidoreductase"/>
    <property type="match status" value="1"/>
</dbReference>
<dbReference type="EMBL" id="JAZHRV010000001">
    <property type="protein sequence ID" value="MEH2558684.1"/>
    <property type="molecule type" value="Genomic_DNA"/>
</dbReference>
<comment type="similarity">
    <text evidence="2">Belongs to the metallo-beta-lactamase superfamily.</text>
</comment>
<sequence length="276" mass="30118">MKVHAIQTGFVRIKTAQVEGRGHGWSRRLAIFADPTWTDWLPTYAWAIDCSEGVIVVDTGQGAHLLESGKSLHPYVRWEVAFRIEPEQEIGPQLRALGVGPRDVKRVVLTHLHMDHDGGLAHFPNSEILVAPGELKIASGFAGRMRGYLPHRWPSWFDPAPLRLEARSFGPFAQSRRLTAAGDVIAVATPGHTADHLSIVADDGNTTYFFAGDTSYDERLMLAGKLDGVSADEGVSTATLDAIRNFVQSRPTVYLPTHDPQAAARLAGRQLAGAEV</sequence>
<accession>A0ABU8BKN7</accession>
<name>A0ABU8BKN7_9BRAD</name>
<evidence type="ECO:0000313" key="8">
    <source>
        <dbReference type="Proteomes" id="UP001364224"/>
    </source>
</evidence>
<organism evidence="7 8">
    <name type="scientific">Bradyrhizobium algeriense</name>
    <dbReference type="NCBI Taxonomy" id="634784"/>
    <lineage>
        <taxon>Bacteria</taxon>
        <taxon>Pseudomonadati</taxon>
        <taxon>Pseudomonadota</taxon>
        <taxon>Alphaproteobacteria</taxon>
        <taxon>Hyphomicrobiales</taxon>
        <taxon>Nitrobacteraceae</taxon>
        <taxon>Bradyrhizobium</taxon>
    </lineage>
</organism>
<dbReference type="Gene3D" id="3.60.15.10">
    <property type="entry name" value="Ribonuclease Z/Hydroxyacylglutathione hydrolase-like"/>
    <property type="match status" value="1"/>
</dbReference>
<evidence type="ECO:0000256" key="4">
    <source>
        <dbReference type="ARBA" id="ARBA00022801"/>
    </source>
</evidence>
<feature type="domain" description="Metallo-beta-lactamase" evidence="6">
    <location>
        <begin position="42"/>
        <end position="258"/>
    </location>
</feature>
<dbReference type="Proteomes" id="UP001364224">
    <property type="component" value="Unassembled WGS sequence"/>
</dbReference>
<keyword evidence="5" id="KW-0862">Zinc</keyword>
<evidence type="ECO:0000313" key="7">
    <source>
        <dbReference type="EMBL" id="MEH2558684.1"/>
    </source>
</evidence>
<dbReference type="PANTHER" id="PTHR42978">
    <property type="entry name" value="QUORUM-QUENCHING LACTONASE YTNP-RELATED-RELATED"/>
    <property type="match status" value="1"/>
</dbReference>
<dbReference type="SMART" id="SM00849">
    <property type="entry name" value="Lactamase_B"/>
    <property type="match status" value="1"/>
</dbReference>